<protein>
    <recommendedName>
        <fullName evidence="1">DUF4123 domain-containing protein</fullName>
    </recommendedName>
</protein>
<dbReference type="AlphaFoldDB" id="A0AAX2H368"/>
<dbReference type="InterPro" id="IPR025391">
    <property type="entry name" value="DUF4123"/>
</dbReference>
<evidence type="ECO:0000313" key="3">
    <source>
        <dbReference type="Proteomes" id="UP000219564"/>
    </source>
</evidence>
<comment type="caution">
    <text evidence="2">The sequence shown here is derived from an EMBL/GenBank/DDBJ whole genome shotgun (WGS) entry which is preliminary data.</text>
</comment>
<dbReference type="Proteomes" id="UP000219564">
    <property type="component" value="Unassembled WGS sequence"/>
</dbReference>
<name>A0AAX2H368_9PSED</name>
<dbReference type="Pfam" id="PF13503">
    <property type="entry name" value="DUF4123"/>
    <property type="match status" value="1"/>
</dbReference>
<accession>A0AAX2H368</accession>
<evidence type="ECO:0000259" key="1">
    <source>
        <dbReference type="Pfam" id="PF13503"/>
    </source>
</evidence>
<gene>
    <name evidence="2" type="ORF">PLUA15_160002</name>
</gene>
<feature type="domain" description="DUF4123" evidence="1">
    <location>
        <begin position="5"/>
        <end position="123"/>
    </location>
</feature>
<reference evidence="2 3" key="1">
    <citation type="submission" date="2017-08" db="EMBL/GenBank/DDBJ databases">
        <authorList>
            <person name="Chaillou S."/>
        </authorList>
    </citation>
    <scope>NUCLEOTIDE SEQUENCE [LARGE SCALE GENOMIC DNA]</scope>
    <source>
        <strain evidence="2 3">MFPA15A1205</strain>
    </source>
</reference>
<dbReference type="EMBL" id="OBKZ01000008">
    <property type="protein sequence ID" value="SOB49832.1"/>
    <property type="molecule type" value="Genomic_DNA"/>
</dbReference>
<organism evidence="2 3">
    <name type="scientific">Pseudomonas lundensis</name>
    <dbReference type="NCBI Taxonomy" id="86185"/>
    <lineage>
        <taxon>Bacteria</taxon>
        <taxon>Pseudomonadati</taxon>
        <taxon>Pseudomonadota</taxon>
        <taxon>Gammaproteobacteria</taxon>
        <taxon>Pseudomonadales</taxon>
        <taxon>Pseudomonadaceae</taxon>
        <taxon>Pseudomonas</taxon>
    </lineage>
</organism>
<sequence length="277" mass="31132">MSRAYLLLDSCQIDNLQARVCELAPGSRPHFLYLMTQYAELAFCGPLLVAVQAHSPLAQAFDAHWQATAGIWLESDADEERLIKHLRSLIHARVEGDVSVFFRYYDPRIARLWLQDLAAGERDRLMGPVSLIRLPEGDLHRKGPARVGAEYAHVPWLTLDAQQLEHLGQAGREAVLQRVQAHCQQFFPAYLDGLDSAGQKQWASACCCSAERQGYSAVDDVMRWVSVYGHFGDTFPDGPDHTVYRQLLASRDGSPKERLDKLLAEFKRQLVCAEIAS</sequence>
<evidence type="ECO:0000313" key="2">
    <source>
        <dbReference type="EMBL" id="SOB49832.1"/>
    </source>
</evidence>
<proteinExistence type="predicted"/>
<dbReference type="RefSeq" id="WP_097191370.1">
    <property type="nucleotide sequence ID" value="NZ_OBKZ01000008.1"/>
</dbReference>